<evidence type="ECO:0000313" key="3">
    <source>
        <dbReference type="Proteomes" id="UP000798808"/>
    </source>
</evidence>
<evidence type="ECO:0000256" key="1">
    <source>
        <dbReference type="SAM" id="MobiDB-lite"/>
    </source>
</evidence>
<evidence type="ECO:0008006" key="4">
    <source>
        <dbReference type="Google" id="ProtNLM"/>
    </source>
</evidence>
<gene>
    <name evidence="2" type="ORF">E1163_11190</name>
</gene>
<accession>A0ABW9RN24</accession>
<name>A0ABW9RN24_9BACT</name>
<proteinExistence type="predicted"/>
<dbReference type="EMBL" id="SMLW01000520">
    <property type="protein sequence ID" value="MTI25508.1"/>
    <property type="molecule type" value="Genomic_DNA"/>
</dbReference>
<feature type="region of interest" description="Disordered" evidence="1">
    <location>
        <begin position="1"/>
        <end position="21"/>
    </location>
</feature>
<organism evidence="2 3">
    <name type="scientific">Fulvivirga kasyanovii</name>
    <dbReference type="NCBI Taxonomy" id="396812"/>
    <lineage>
        <taxon>Bacteria</taxon>
        <taxon>Pseudomonadati</taxon>
        <taxon>Bacteroidota</taxon>
        <taxon>Cytophagia</taxon>
        <taxon>Cytophagales</taxon>
        <taxon>Fulvivirgaceae</taxon>
        <taxon>Fulvivirga</taxon>
    </lineage>
</organism>
<dbReference type="Proteomes" id="UP000798808">
    <property type="component" value="Unassembled WGS sequence"/>
</dbReference>
<evidence type="ECO:0000313" key="2">
    <source>
        <dbReference type="EMBL" id="MTI25508.1"/>
    </source>
</evidence>
<reference evidence="2 3" key="1">
    <citation type="submission" date="2019-02" db="EMBL/GenBank/DDBJ databases">
        <authorList>
            <person name="Goldberg S.R."/>
            <person name="Haltli B.A."/>
            <person name="Correa H."/>
            <person name="Russell K.G."/>
        </authorList>
    </citation>
    <scope>NUCLEOTIDE SEQUENCE [LARGE SCALE GENOMIC DNA]</scope>
    <source>
        <strain evidence="2 3">JCM 16186</strain>
    </source>
</reference>
<protein>
    <recommendedName>
        <fullName evidence="4">DNA polymerase III subunit gamma/tau</fullName>
    </recommendedName>
</protein>
<sequence length="175" mass="20286">MPSQGISSASSKRLSSSKLKSTIKVPKDINALANKSDEEVQKQDNAEDQEYFGNEPFTYEELKKHWQDFANQKEAEGKNFEHMVLQQETYLKDATTLVIKFTNPVKIDILDKFRADLITYLKTKLNNGKISLEIEMIEEEAKRKMYTNSDKFNYLAEKNPIVKQLRDRLGLDPDF</sequence>
<feature type="compositionally biased region" description="Low complexity" evidence="1">
    <location>
        <begin position="7"/>
        <end position="20"/>
    </location>
</feature>
<keyword evidence="3" id="KW-1185">Reference proteome</keyword>
<comment type="caution">
    <text evidence="2">The sequence shown here is derived from an EMBL/GenBank/DDBJ whole genome shotgun (WGS) entry which is preliminary data.</text>
</comment>
<dbReference type="RefSeq" id="WP_155171678.1">
    <property type="nucleotide sequence ID" value="NZ_BAAAFL010000021.1"/>
</dbReference>